<evidence type="ECO:0000256" key="1">
    <source>
        <dbReference type="SAM" id="MobiDB-lite"/>
    </source>
</evidence>
<sequence>MMASTSPPSDAAIRPDASSRRSISSQAASASLALSSAASTSVSLPYPRLPSSSSSSTSLSTPRRRSFAPPAITVSPSASSRLVADHIRSHPPRRTGSTSSNHHTAVPVHVDVDVDADADADTSTSTIATTPPPAITPAKATHFSPRHQRHYSAETLQLDLDGLDLGGNAPHSPISTNTAGQRRLRSPSNNAPLSSSKQPFAMLADVDPFCTSCASQARTHKALHTLEDSFTHHLRAECSDYREIMSSQVVLNAAADKQRRLQQAQLDAPEAHPRRRYSISHGQVLGGFASLGLQTESPVEPLAPAPQQPLATLTNPSTQPCQAPLTPLTPIEWRDSFGSFGTSAAAPVSSTSPKWAHLTARPCNPLEPLDVLSIQEMGFHSLDIGSLNDWEGCKLSAEILCPLNGHQRIQWSVAQTTRRNNKWVVVPNATLTCGNLEHLTSSEQAERTVIVSAPSLWLQEGQASAAAAPHREQAQAMPPAAVRGLSANHPSSMPFSGKAGFELRLLRPTAGSISPPVYLANASTHRFLHQYRKHNNRTSSSQLDKTCIANASAAPQSSVNASAAPQSSVKASQPVYPVLRRSRSRPYLRHSAVPLRRSRSKPYLGASAQQRQAAEGSTASINAQDFAPSLPGDPLARMHPGESWPSARSRHSDSLSSFDSATTSDADSDTSDDDEHAALSTSNLCERGNKDHTARSNSIPMASAGRAKRSHSPSSSASRGISSTSETSAAWAGWQDNSLESQRFQQQSNGSASYEAESWQGTSPTTASTSSASASSKQSRSRKGLQRALQKKDKMLNSWFKRRPEHTAASHQNHHPEMPHESVSCPAMSRQRQISAGSSLARDNDDASRVPASTLLTENALEIFQRSMFRPASPDSTIMGSRRGSEALTQKTIEPAAGRNFQDKIAATDDGFASKLTPKQAHTDRIDNRVAVNSTLTELYGWNGQEATSKLLCATFAGTALSATGSALQDLDEQSVLLGLDAVPAEALTMLIPLPLIGRSTAQDAVRYMRVNFVPFGSFADPFEAGAGGSGATAPNTSSPVNESESGLSHSTSTGSSSFGSHRDGLSTSFTSKSTEHASNWKRKLGLRRDPITAQTQQRSDPTQPQSPTPAAFRITAIVHDAPWATRISDPRLPEPGTFPVVLGYCNGSKGLEMVPEGWGALKLAGVAEPTKADGTKLDEVHPLKGVTDLIVAACTAVMDV</sequence>
<feature type="region of interest" description="Disordered" evidence="1">
    <location>
        <begin position="162"/>
        <end position="196"/>
    </location>
</feature>
<feature type="compositionally biased region" description="Acidic residues" evidence="1">
    <location>
        <begin position="666"/>
        <end position="675"/>
    </location>
</feature>
<feature type="region of interest" description="Disordered" evidence="1">
    <location>
        <begin position="741"/>
        <end position="789"/>
    </location>
</feature>
<feature type="compositionally biased region" description="Polar residues" evidence="1">
    <location>
        <begin position="1093"/>
        <end position="1106"/>
    </location>
</feature>
<feature type="compositionally biased region" description="Polar residues" evidence="1">
    <location>
        <begin position="173"/>
        <end position="196"/>
    </location>
</feature>
<feature type="region of interest" description="Disordered" evidence="1">
    <location>
        <begin position="1027"/>
        <end position="1109"/>
    </location>
</feature>
<feature type="compositionally biased region" description="Low complexity" evidence="1">
    <location>
        <begin position="1043"/>
        <end position="1060"/>
    </location>
</feature>
<feature type="compositionally biased region" description="Low complexity" evidence="1">
    <location>
        <begin position="654"/>
        <end position="665"/>
    </location>
</feature>
<feature type="region of interest" description="Disordered" evidence="1">
    <location>
        <begin position="558"/>
        <end position="729"/>
    </location>
</feature>
<organism evidence="2 3">
    <name type="scientific">Ustilago hordei</name>
    <name type="common">Barley covered smut fungus</name>
    <dbReference type="NCBI Taxonomy" id="120017"/>
    <lineage>
        <taxon>Eukaryota</taxon>
        <taxon>Fungi</taxon>
        <taxon>Dikarya</taxon>
        <taxon>Basidiomycota</taxon>
        <taxon>Ustilaginomycotina</taxon>
        <taxon>Ustilaginomycetes</taxon>
        <taxon>Ustilaginales</taxon>
        <taxon>Ustilaginaceae</taxon>
        <taxon>Ustilago</taxon>
    </lineage>
</organism>
<feature type="compositionally biased region" description="Polar residues" evidence="1">
    <location>
        <begin position="1033"/>
        <end position="1042"/>
    </location>
</feature>
<feature type="region of interest" description="Disordered" evidence="1">
    <location>
        <begin position="806"/>
        <end position="846"/>
    </location>
</feature>
<protein>
    <submittedName>
        <fullName evidence="2">Uncharacterized protein</fullName>
    </submittedName>
</protein>
<feature type="region of interest" description="Disordered" evidence="1">
    <location>
        <begin position="1"/>
        <end position="81"/>
    </location>
</feature>
<feature type="compositionally biased region" description="Low complexity" evidence="1">
    <location>
        <begin position="762"/>
        <end position="776"/>
    </location>
</feature>
<dbReference type="Proteomes" id="UP000006174">
    <property type="component" value="Unassembled WGS sequence"/>
</dbReference>
<feature type="compositionally biased region" description="Low complexity" evidence="1">
    <location>
        <begin position="712"/>
        <end position="728"/>
    </location>
</feature>
<accession>I2FSG9</accession>
<feature type="region of interest" description="Disordered" evidence="1">
    <location>
        <begin position="121"/>
        <end position="149"/>
    </location>
</feature>
<name>I2FSG9_USTHO</name>
<keyword evidence="3" id="KW-1185">Reference proteome</keyword>
<reference evidence="2 3" key="1">
    <citation type="journal article" date="2012" name="Plant Cell">
        <title>Genome comparison of barley and maize smut fungi reveals targeted loss of RNA silencing components and species-specific presence of transposable elements.</title>
        <authorList>
            <person name="Laurie J.D."/>
            <person name="Ali S."/>
            <person name="Linning R."/>
            <person name="Mannhaupt G."/>
            <person name="Wong P."/>
            <person name="Gueldener U."/>
            <person name="Muensterkoetter M."/>
            <person name="Moore R."/>
            <person name="Kahmann R."/>
            <person name="Bakkeren G."/>
            <person name="Schirawski J."/>
        </authorList>
    </citation>
    <scope>NUCLEOTIDE SEQUENCE [LARGE SCALE GENOMIC DNA]</scope>
    <source>
        <strain evidence="3">Uh4875-4</strain>
    </source>
</reference>
<feature type="compositionally biased region" description="Polar residues" evidence="1">
    <location>
        <begin position="558"/>
        <end position="571"/>
    </location>
</feature>
<feature type="compositionally biased region" description="Low complexity" evidence="1">
    <location>
        <begin position="1"/>
        <end position="61"/>
    </location>
</feature>
<dbReference type="EMBL" id="CAGI01000149">
    <property type="protein sequence ID" value="CCF49862.1"/>
    <property type="molecule type" value="Genomic_DNA"/>
</dbReference>
<feature type="compositionally biased region" description="Polar residues" evidence="1">
    <location>
        <begin position="741"/>
        <end position="752"/>
    </location>
</feature>
<proteinExistence type="predicted"/>
<dbReference type="AlphaFoldDB" id="I2FSG9"/>
<evidence type="ECO:0000313" key="3">
    <source>
        <dbReference type="Proteomes" id="UP000006174"/>
    </source>
</evidence>
<dbReference type="eggNOG" id="ENOG502TDNV">
    <property type="taxonomic scope" value="Eukaryota"/>
</dbReference>
<comment type="caution">
    <text evidence="2">The sequence shown here is derived from an EMBL/GenBank/DDBJ whole genome shotgun (WGS) entry which is preliminary data.</text>
</comment>
<feature type="compositionally biased region" description="Polar residues" evidence="1">
    <location>
        <begin position="607"/>
        <end position="623"/>
    </location>
</feature>
<dbReference type="HOGENOM" id="CLU_270764_0_0_1"/>
<dbReference type="OMA" id="PIEWRDS"/>
<evidence type="ECO:0000313" key="2">
    <source>
        <dbReference type="EMBL" id="CCF49862.1"/>
    </source>
</evidence>
<gene>
    <name evidence="2" type="ORF">UHOR_08221</name>
</gene>